<feature type="compositionally biased region" description="Basic and acidic residues" evidence="1">
    <location>
        <begin position="55"/>
        <end position="64"/>
    </location>
</feature>
<evidence type="ECO:0000313" key="3">
    <source>
        <dbReference type="EMBL" id="TRX91421.1"/>
    </source>
</evidence>
<evidence type="ECO:0000256" key="1">
    <source>
        <dbReference type="SAM" id="MobiDB-lite"/>
    </source>
</evidence>
<sequence length="579" mass="65935">MAEKRPLEDDRNSNDERGDGSGERSGRVVRTLGMTEDELAARERRRIRFLAQRQQWEEHGDGKKSSNNPPEAFEGHSETTAEMGALKPLQPSVVEAESEKRKPWESLVVGKLGENLSHIERKNREIEQQRFIVRYHEENSPHQVKHNRRILDQLIEDRIHMKDNEENNMPQDEREKQGRISSRLDLLRWALNSSQCDDEKINIRAAIQGYESGEIPYSCDFTLIYAGHIVDRCQTYNSFCVDRSERLDRYSANYGPGWLWQEPPLAGSGTNVLGKKGMPLERTVGAGTFGVGCYNVSLEFAIRRDRVCRGRYPLTDLTRGREATKKSRKRDASCRLETLLDSGATFPIIFESDLARLNINLSKYPAQGALALSIVGGRSKLKFYEMYVSVCSDEGESLVGRGKDAVWPEEPRTLGGFCPVLAMTDSGGDRLSGMMPFDACYISSAPTMRRLWLGEDRRDVLGTSRLPAHLRFDSDRKFILQYPEEFEDLRREAGTPDRVLFFHEFPNKPNILLTDSDILGARGKSELAIGHYKTEQSSSEQKQSRKAEPHRVLKVEPRKGGVNIIPNEDARSWEKHFTI</sequence>
<evidence type="ECO:0000313" key="4">
    <source>
        <dbReference type="Proteomes" id="UP000319160"/>
    </source>
</evidence>
<dbReference type="GO" id="GO:0004190">
    <property type="term" value="F:aspartic-type endopeptidase activity"/>
    <property type="evidence" value="ECO:0007669"/>
    <property type="project" value="InterPro"/>
</dbReference>
<feature type="region of interest" description="Disordered" evidence="1">
    <location>
        <begin position="53"/>
        <end position="86"/>
    </location>
</feature>
<keyword evidence="4" id="KW-1185">Reference proteome</keyword>
<dbReference type="AlphaFoldDB" id="A0A553HU09"/>
<reference evidence="4" key="1">
    <citation type="submission" date="2019-06" db="EMBL/GenBank/DDBJ databases">
        <title>Draft genome sequence of the griseofulvin-producing fungus Xylaria cubensis strain G536.</title>
        <authorList>
            <person name="Mead M.E."/>
            <person name="Raja H.A."/>
            <person name="Steenwyk J.L."/>
            <person name="Knowles S.L."/>
            <person name="Oberlies N.H."/>
            <person name="Rokas A."/>
        </authorList>
    </citation>
    <scope>NUCLEOTIDE SEQUENCE [LARGE SCALE GENOMIC DNA]</scope>
    <source>
        <strain evidence="4">G536</strain>
    </source>
</reference>
<dbReference type="Proteomes" id="UP000319160">
    <property type="component" value="Unassembled WGS sequence"/>
</dbReference>
<name>A0A553HU09_9PEZI</name>
<accession>A0A553HU09</accession>
<dbReference type="GO" id="GO:0006508">
    <property type="term" value="P:proteolysis"/>
    <property type="evidence" value="ECO:0007669"/>
    <property type="project" value="InterPro"/>
</dbReference>
<evidence type="ECO:0000259" key="2">
    <source>
        <dbReference type="PROSITE" id="PS50175"/>
    </source>
</evidence>
<feature type="compositionally biased region" description="Basic and acidic residues" evidence="1">
    <location>
        <begin position="1"/>
        <end position="26"/>
    </location>
</feature>
<dbReference type="OrthoDB" id="5376010at2759"/>
<proteinExistence type="predicted"/>
<protein>
    <recommendedName>
        <fullName evidence="2">Peptidase A2 domain-containing protein</fullName>
    </recommendedName>
</protein>
<gene>
    <name evidence="3" type="ORF">FHL15_007645</name>
</gene>
<feature type="region of interest" description="Disordered" evidence="1">
    <location>
        <begin position="1"/>
        <end position="37"/>
    </location>
</feature>
<dbReference type="STRING" id="2512241.A0A553HU09"/>
<feature type="domain" description="Peptidase A2" evidence="2">
    <location>
        <begin position="336"/>
        <end position="377"/>
    </location>
</feature>
<comment type="caution">
    <text evidence="3">The sequence shown here is derived from an EMBL/GenBank/DDBJ whole genome shotgun (WGS) entry which is preliminary data.</text>
</comment>
<organism evidence="3 4">
    <name type="scientific">Xylaria flabelliformis</name>
    <dbReference type="NCBI Taxonomy" id="2512241"/>
    <lineage>
        <taxon>Eukaryota</taxon>
        <taxon>Fungi</taxon>
        <taxon>Dikarya</taxon>
        <taxon>Ascomycota</taxon>
        <taxon>Pezizomycotina</taxon>
        <taxon>Sordariomycetes</taxon>
        <taxon>Xylariomycetidae</taxon>
        <taxon>Xylariales</taxon>
        <taxon>Xylariaceae</taxon>
        <taxon>Xylaria</taxon>
    </lineage>
</organism>
<dbReference type="InterPro" id="IPR001995">
    <property type="entry name" value="Peptidase_A2_cat"/>
</dbReference>
<dbReference type="PROSITE" id="PS50175">
    <property type="entry name" value="ASP_PROT_RETROV"/>
    <property type="match status" value="1"/>
</dbReference>
<dbReference type="EMBL" id="VFLP01000045">
    <property type="protein sequence ID" value="TRX91421.1"/>
    <property type="molecule type" value="Genomic_DNA"/>
</dbReference>